<protein>
    <submittedName>
        <fullName evidence="2">Uncharacterized protein</fullName>
    </submittedName>
</protein>
<dbReference type="Proteomes" id="UP000191004">
    <property type="component" value="Unassembled WGS sequence"/>
</dbReference>
<comment type="caution">
    <text evidence="2">The sequence shown here is derived from an EMBL/GenBank/DDBJ whole genome shotgun (WGS) entry which is preliminary data.</text>
</comment>
<evidence type="ECO:0000256" key="1">
    <source>
        <dbReference type="SAM" id="MobiDB-lite"/>
    </source>
</evidence>
<feature type="compositionally biased region" description="Low complexity" evidence="1">
    <location>
        <begin position="21"/>
        <end position="33"/>
    </location>
</feature>
<feature type="compositionally biased region" description="Polar residues" evidence="1">
    <location>
        <begin position="1"/>
        <end position="20"/>
    </location>
</feature>
<dbReference type="OrthoDB" id="4898398at2759"/>
<reference evidence="2 3" key="1">
    <citation type="submission" date="2016-04" db="EMBL/GenBank/DDBJ databases">
        <title>Multiple horizontal gene transfer events from other fungi enriched the ability of the initially mycotrophic fungus Trichoderma (Ascomycota) to feed on dead plant biomass.</title>
        <authorList>
            <person name="Atanasova L."/>
            <person name="Chenthamara K."/>
            <person name="Zhang J."/>
            <person name="Grujic M."/>
            <person name="Henrissat B."/>
            <person name="Kuo A."/>
            <person name="Aertz A."/>
            <person name="Salamov A."/>
            <person name="Lipzen A."/>
            <person name="Labutti K."/>
            <person name="Barry K."/>
            <person name="Miao Y."/>
            <person name="Rahimi M.J."/>
            <person name="Shen Q."/>
            <person name="Grigoriev I.V."/>
            <person name="Kubicek C.P."/>
            <person name="Druzhinina I.S."/>
        </authorList>
    </citation>
    <scope>NUCLEOTIDE SEQUENCE [LARGE SCALE GENOMIC DNA]</scope>
    <source>
        <strain evidence="2 3">NJAU 4742</strain>
    </source>
</reference>
<dbReference type="AlphaFoldDB" id="A0A1T3C5E2"/>
<keyword evidence="3" id="KW-1185">Reference proteome</keyword>
<name>A0A1T3C5E2_9HYPO</name>
<feature type="region of interest" description="Disordered" evidence="1">
    <location>
        <begin position="89"/>
        <end position="115"/>
    </location>
</feature>
<gene>
    <name evidence="2" type="ORF">A0O28_0053890</name>
</gene>
<sequence length="347" mass="38502">MADASSASNTRGLAQQHLTNSTPPSTSSSSASSELQDTPNEVPREYLMASPSSLLVQGFPFPPQQPTSDIPPIFIRPEEPYMNRFKSNYENQSSNFSNSAQPSSSKIPEFDQHSSTARLVHEQRLSTCLNILRHIQRTLRQRHDEATLRLAQISRLEVQTMWELFFHSPLDFMCHEMDILSDATTSAILSQGGIALQRHSAHESEAWMRKLDELRDLQDDEHDAKERVRKTMKQMQCADAIMRVGLEKQAAALERGDLMASQYGRGFEYRPDAEAMASSNNNASAMLSSFFNWPLPATSLNVGETSGGVIDDNSSGLSADPRGNAIPSVVEIILCKCGRQDTSIVLL</sequence>
<evidence type="ECO:0000313" key="3">
    <source>
        <dbReference type="Proteomes" id="UP000191004"/>
    </source>
</evidence>
<accession>A0A1T3C5E2</accession>
<dbReference type="EMBL" id="LVVK01000023">
    <property type="protein sequence ID" value="OPB36310.1"/>
    <property type="molecule type" value="Genomic_DNA"/>
</dbReference>
<proteinExistence type="predicted"/>
<organism evidence="2 3">
    <name type="scientific">Trichoderma guizhouense</name>
    <dbReference type="NCBI Taxonomy" id="1491466"/>
    <lineage>
        <taxon>Eukaryota</taxon>
        <taxon>Fungi</taxon>
        <taxon>Dikarya</taxon>
        <taxon>Ascomycota</taxon>
        <taxon>Pezizomycotina</taxon>
        <taxon>Sordariomycetes</taxon>
        <taxon>Hypocreomycetidae</taxon>
        <taxon>Hypocreales</taxon>
        <taxon>Hypocreaceae</taxon>
        <taxon>Trichoderma</taxon>
    </lineage>
</organism>
<feature type="compositionally biased region" description="Low complexity" evidence="1">
    <location>
        <begin position="91"/>
        <end position="105"/>
    </location>
</feature>
<feature type="region of interest" description="Disordered" evidence="1">
    <location>
        <begin position="1"/>
        <end position="49"/>
    </location>
</feature>
<evidence type="ECO:0000313" key="2">
    <source>
        <dbReference type="EMBL" id="OPB36310.1"/>
    </source>
</evidence>